<dbReference type="SUPFAM" id="SSF52833">
    <property type="entry name" value="Thioredoxin-like"/>
    <property type="match status" value="1"/>
</dbReference>
<dbReference type="PANTHER" id="PTHR42852:SF13">
    <property type="entry name" value="PROTEIN DIPZ"/>
    <property type="match status" value="1"/>
</dbReference>
<evidence type="ECO:0000313" key="2">
    <source>
        <dbReference type="EMBL" id="AFU58083.1"/>
    </source>
</evidence>
<dbReference type="PANTHER" id="PTHR42852">
    <property type="entry name" value="THIOL:DISULFIDE INTERCHANGE PROTEIN DSBE"/>
    <property type="match status" value="1"/>
</dbReference>
<dbReference type="InterPro" id="IPR000866">
    <property type="entry name" value="AhpC/TSA"/>
</dbReference>
<gene>
    <name evidence="2" type="ordered locus">Ngar_c11420</name>
</gene>
<dbReference type="KEGG" id="nga:Ngar_c11420"/>
<dbReference type="InParanoid" id="K0IGW2"/>
<evidence type="ECO:0000259" key="1">
    <source>
        <dbReference type="PROSITE" id="PS51352"/>
    </source>
</evidence>
<name>K0IGW2_NITGG</name>
<dbReference type="EMBL" id="CP002408">
    <property type="protein sequence ID" value="AFU58083.1"/>
    <property type="molecule type" value="Genomic_DNA"/>
</dbReference>
<dbReference type="Pfam" id="PF17991">
    <property type="entry name" value="Thioredoxin_10"/>
    <property type="match status" value="1"/>
</dbReference>
<dbReference type="HOGENOM" id="CLU_044955_0_0_2"/>
<dbReference type="Gene3D" id="3.40.30.10">
    <property type="entry name" value="Glutaredoxin"/>
    <property type="match status" value="1"/>
</dbReference>
<dbReference type="GO" id="GO:0016491">
    <property type="term" value="F:oxidoreductase activity"/>
    <property type="evidence" value="ECO:0007669"/>
    <property type="project" value="InterPro"/>
</dbReference>
<feature type="domain" description="Thioredoxin" evidence="1">
    <location>
        <begin position="3"/>
        <end position="153"/>
    </location>
</feature>
<dbReference type="AlphaFoldDB" id="K0IGW2"/>
<dbReference type="RefSeq" id="WP_015018620.1">
    <property type="nucleotide sequence ID" value="NC_018719.1"/>
</dbReference>
<accession>K0IGW2</accession>
<sequence>MDVIPATPAPEFRDITGWANSDPLSIKGLKGKVVVLDCWTYTCIFCLRTIPVMRRLQQKYGKYSLQVVQAHSAEYHFATDHANIRRALQRYNVIDIPNAFDTNNKTWEAYGNMYWPKHVIIDQNGFIRYEHAGYGGMADFEDAIIELLEEAGKKPAEERDQDDPKDEILDTYGMHFYGMAPETCVGYSRLRRFGNNQTLKPDAANIVVDPGSHDVNVVYLRGKWIWQREGVQFSPGGKEQNPAVIMNYNAGKRVHGIMGTSDGKPGRIEIRLDGNHLTKDQLGRDARLEGSVSIADIQWPFIHNLVKTDKPEMHEIEIIPRSDNFVFYTFVFG</sequence>
<dbReference type="Pfam" id="PF00578">
    <property type="entry name" value="AhpC-TSA"/>
    <property type="match status" value="1"/>
</dbReference>
<proteinExistence type="predicted"/>
<dbReference type="GeneID" id="13795537"/>
<dbReference type="GO" id="GO:0016209">
    <property type="term" value="F:antioxidant activity"/>
    <property type="evidence" value="ECO:0007669"/>
    <property type="project" value="InterPro"/>
</dbReference>
<evidence type="ECO:0000313" key="3">
    <source>
        <dbReference type="Proteomes" id="UP000008037"/>
    </source>
</evidence>
<dbReference type="Gene3D" id="2.60.120.260">
    <property type="entry name" value="Galactose-binding domain-like"/>
    <property type="match status" value="1"/>
</dbReference>
<dbReference type="InterPro" id="IPR050553">
    <property type="entry name" value="Thioredoxin_ResA/DsbE_sf"/>
</dbReference>
<dbReference type="InterPro" id="IPR041017">
    <property type="entry name" value="Thioredoxin_10"/>
</dbReference>
<keyword evidence="2" id="KW-0812">Transmembrane</keyword>
<dbReference type="BioCyc" id="CNIT1237085:G1324-1140-MONOMER"/>
<dbReference type="InterPro" id="IPR036249">
    <property type="entry name" value="Thioredoxin-like_sf"/>
</dbReference>
<dbReference type="InterPro" id="IPR013766">
    <property type="entry name" value="Thioredoxin_domain"/>
</dbReference>
<protein>
    <submittedName>
        <fullName evidence="2">Putative cytochrome c biogenesis protein, transmembrane region</fullName>
    </submittedName>
</protein>
<keyword evidence="2" id="KW-0472">Membrane</keyword>
<organism evidence="2 3">
    <name type="scientific">Nitrososphaera gargensis (strain Ga9.2)</name>
    <dbReference type="NCBI Taxonomy" id="1237085"/>
    <lineage>
        <taxon>Archaea</taxon>
        <taxon>Nitrososphaerota</taxon>
        <taxon>Nitrososphaeria</taxon>
        <taxon>Nitrososphaerales</taxon>
        <taxon>Nitrososphaeraceae</taxon>
        <taxon>Nitrososphaera</taxon>
    </lineage>
</organism>
<dbReference type="OrthoDB" id="9006at2157"/>
<dbReference type="PROSITE" id="PS51352">
    <property type="entry name" value="THIOREDOXIN_2"/>
    <property type="match status" value="1"/>
</dbReference>
<dbReference type="Proteomes" id="UP000008037">
    <property type="component" value="Chromosome"/>
</dbReference>
<reference evidence="2 3" key="1">
    <citation type="journal article" date="2012" name="Environ. Microbiol.">
        <title>The genome of the ammonia-oxidizing Candidatus Nitrososphaera gargensis: insights into metabolic versatility and environmental adaptations.</title>
        <authorList>
            <person name="Spang A."/>
            <person name="Poehlein A."/>
            <person name="Offre P."/>
            <person name="Zumbragel S."/>
            <person name="Haider S."/>
            <person name="Rychlik N."/>
            <person name="Nowka B."/>
            <person name="Schmeisser C."/>
            <person name="Lebedeva E.V."/>
            <person name="Rattei T."/>
            <person name="Bohm C."/>
            <person name="Schmid M."/>
            <person name="Galushko A."/>
            <person name="Hatzenpichler R."/>
            <person name="Weinmaier T."/>
            <person name="Daniel R."/>
            <person name="Schleper C."/>
            <person name="Spieck E."/>
            <person name="Streit W."/>
            <person name="Wagner M."/>
        </authorList>
    </citation>
    <scope>NUCLEOTIDE SEQUENCE [LARGE SCALE GENOMIC DNA]</scope>
    <source>
        <strain evidence="3">Ga9.2</strain>
    </source>
</reference>
<keyword evidence="3" id="KW-1185">Reference proteome</keyword>